<keyword evidence="4 6" id="KW-0732">Signal</keyword>
<dbReference type="Pfam" id="PF09479">
    <property type="entry name" value="Flg_new"/>
    <property type="match status" value="1"/>
</dbReference>
<dbReference type="CDD" id="cd00198">
    <property type="entry name" value="vWFA"/>
    <property type="match status" value="1"/>
</dbReference>
<dbReference type="PANTHER" id="PTHR37467">
    <property type="entry name" value="EXPORTED CALCIUM-BINDING GLYCOPROTEIN-RELATED"/>
    <property type="match status" value="1"/>
</dbReference>
<evidence type="ECO:0000256" key="1">
    <source>
        <dbReference type="ARBA" id="ARBA00004196"/>
    </source>
</evidence>
<dbReference type="InterPro" id="IPR028974">
    <property type="entry name" value="TSP_type-3_rpt"/>
</dbReference>
<dbReference type="EMBL" id="JACRSX010000011">
    <property type="protein sequence ID" value="MBC8562768.1"/>
    <property type="molecule type" value="Genomic_DNA"/>
</dbReference>
<dbReference type="PROSITE" id="PS00018">
    <property type="entry name" value="EF_HAND_1"/>
    <property type="match status" value="1"/>
</dbReference>
<dbReference type="InterPro" id="IPR036465">
    <property type="entry name" value="vWFA_dom_sf"/>
</dbReference>
<evidence type="ECO:0000256" key="6">
    <source>
        <dbReference type="SAM" id="SignalP"/>
    </source>
</evidence>
<dbReference type="Pfam" id="PF14751">
    <property type="entry name" value="DUF4474"/>
    <property type="match status" value="1"/>
</dbReference>
<dbReference type="InterPro" id="IPR059100">
    <property type="entry name" value="TSP3_bac"/>
</dbReference>
<feature type="signal peptide" evidence="6">
    <location>
        <begin position="1"/>
        <end position="27"/>
    </location>
</feature>
<proteinExistence type="predicted"/>
<keyword evidence="9" id="KW-1185">Reference proteome</keyword>
<feature type="domain" description="VWFA" evidence="7">
    <location>
        <begin position="570"/>
        <end position="739"/>
    </location>
</feature>
<organism evidence="8 9">
    <name type="scientific">Jutongia huaianensis</name>
    <dbReference type="NCBI Taxonomy" id="2763668"/>
    <lineage>
        <taxon>Bacteria</taxon>
        <taxon>Bacillati</taxon>
        <taxon>Bacillota</taxon>
        <taxon>Clostridia</taxon>
        <taxon>Lachnospirales</taxon>
        <taxon>Lachnospiraceae</taxon>
        <taxon>Jutongia</taxon>
    </lineage>
</organism>
<dbReference type="InterPro" id="IPR013378">
    <property type="entry name" value="InlB-like_B-rpt"/>
</dbReference>
<dbReference type="Pfam" id="PF18884">
    <property type="entry name" value="TSP3_bac"/>
    <property type="match status" value="5"/>
</dbReference>
<dbReference type="Gene3D" id="2.60.40.4270">
    <property type="entry name" value="Listeria-Bacteroides repeat domain"/>
    <property type="match status" value="1"/>
</dbReference>
<name>A0ABR7N2B6_9FIRM</name>
<evidence type="ECO:0000259" key="7">
    <source>
        <dbReference type="PROSITE" id="PS50234"/>
    </source>
</evidence>
<reference evidence="8 9" key="1">
    <citation type="submission" date="2020-08" db="EMBL/GenBank/DDBJ databases">
        <title>Genome public.</title>
        <authorList>
            <person name="Liu C."/>
            <person name="Sun Q."/>
        </authorList>
    </citation>
    <scope>NUCLEOTIDE SEQUENCE [LARGE SCALE GENOMIC DNA]</scope>
    <source>
        <strain evidence="8 9">NSJ-37</strain>
    </source>
</reference>
<dbReference type="SUPFAM" id="SSF53300">
    <property type="entry name" value="vWA-like"/>
    <property type="match status" value="1"/>
</dbReference>
<accession>A0ABR7N2B6</accession>
<dbReference type="PANTHER" id="PTHR37467:SF1">
    <property type="entry name" value="EXPORTED CALCIUM-BINDING GLYCOPROTEIN"/>
    <property type="match status" value="1"/>
</dbReference>
<dbReference type="SUPFAM" id="SSF103647">
    <property type="entry name" value="TSP type-3 repeat"/>
    <property type="match status" value="1"/>
</dbReference>
<dbReference type="InterPro" id="IPR029322">
    <property type="entry name" value="DUF4474"/>
</dbReference>
<keyword evidence="5" id="KW-0106">Calcium</keyword>
<protein>
    <submittedName>
        <fullName evidence="8">VWA domain-containing protein</fullName>
    </submittedName>
</protein>
<comment type="caution">
    <text evidence="8">The sequence shown here is derived from an EMBL/GenBank/DDBJ whole genome shotgun (WGS) entry which is preliminary data.</text>
</comment>
<dbReference type="RefSeq" id="WP_249298043.1">
    <property type="nucleotide sequence ID" value="NZ_JACRSX010000011.1"/>
</dbReference>
<evidence type="ECO:0000256" key="4">
    <source>
        <dbReference type="ARBA" id="ARBA00022729"/>
    </source>
</evidence>
<dbReference type="InterPro" id="IPR018247">
    <property type="entry name" value="EF_Hand_1_Ca_BS"/>
</dbReference>
<feature type="chain" id="PRO_5045249700" evidence="6">
    <location>
        <begin position="28"/>
        <end position="1148"/>
    </location>
</feature>
<dbReference type="InterPro" id="IPR002035">
    <property type="entry name" value="VWF_A"/>
</dbReference>
<sequence>MKKKQLLCMLMALVMVVTSLPLSCVTADVTAEKESAKDKIYPYTIFASSYDEGSIVFQTGNVCVNGDIGTNGTIKCSGTLNVNGKKGEHENITAPDFWKWIENNGGGNNSTISEKDILLKEEVRYGSDDVVACYCGDITIDSENVDLNGLIYAPNGTITIKAKNLNMNSVIMVADKIVIDCSNVNANYNSTLGGVILEGKSQDGNDQKKEDGTDDKTTQKYTISFDLCGVETTEVPSQLVTKGDYAVKPDTPANDDYTFIGWYLDENLEHYYQFDEIPVTKDIVLHAGWYHDSDTTDSDGDGLRDEYEKLIGTDRYSNDTDKDGISDYDEMYYDLNTDPCKKDTNGDGISDGDEDADKDGITNIKEFELNTKPDYVDTDGDGLEDGIEVTIYGTDPVKKDTDGDGLDDDKELLYKTDPVVYNDTFDITADIKKGDTDIANISFSVSVDGLTAKQVDSLTIDPVYNKTLFPYDMPGYIGCPYDLNMSGEFEKAKLIFEYDEELNKKMDFDPVIYYFDEEEQDLMPLETTVIGNKAMAITTHFSEYVLVDRHWYEESKKWTSSKIDGYTSGKISIIMDDSGSMKTNDKDNIRLSVARKFVGNLPINAKANIYKFASSFEKICDFTNEKKKLKSYLTTNYFRSSGKTCLNTVLQAALKDFGKGNNNTLKVIVVLTDGVATDEDKLDEIIKNAKKKKVKIYSVGLECSDSWFQRDLEALSEETGGDFFYADEVDDLENIYDEISSDINLLTDSDADGLPDFYEDNLPCFNGKIIECDKNNADTDGDGLKDGEEVVIKKIYNASKKKYRIYAKLKSNPTLKDSDGDGLLDNTDIKRGNSVIAPKDNNCLKYNGTYNLWKKHIYEMEKGTVGEKYSGEGSQDQVKKEFLKLTDQYIKNKADKDAVRKIVEWATNEIEKNIRKAIINYKDNLDDFLKKHKKGIREVAMEVKKHFNNEIAAAAGAYILNFVYDDKESAYHSLPATWQKTYGYNKLFDDVFRIGSNMSVEDIHYNYNNKEYVLWMWKGDYWNLGTGSEIGLYQQSVESRTHYDAVDFLCPMQLSTYKYSNGQVYGSYYNWNPIYNKQWWITAFDWRHPKSDPKKLVTIGKIDFDEKTGMAQIVREEIKKKFKDNKIFGDIILNKNSNTIWIMWGGNE</sequence>
<dbReference type="InterPro" id="IPR042229">
    <property type="entry name" value="Listeria/Bacterioides_rpt_sf"/>
</dbReference>
<dbReference type="SMART" id="SM00327">
    <property type="entry name" value="VWA"/>
    <property type="match status" value="1"/>
</dbReference>
<dbReference type="InterPro" id="IPR053180">
    <property type="entry name" value="Ca-binding_acidic-repeat"/>
</dbReference>
<dbReference type="Pfam" id="PF00092">
    <property type="entry name" value="VWA"/>
    <property type="match status" value="1"/>
</dbReference>
<dbReference type="Gene3D" id="4.10.1080.10">
    <property type="entry name" value="TSP type-3 repeat"/>
    <property type="match status" value="1"/>
</dbReference>
<dbReference type="Proteomes" id="UP000606193">
    <property type="component" value="Unassembled WGS sequence"/>
</dbReference>
<gene>
    <name evidence="8" type="ORF">H8704_09045</name>
</gene>
<dbReference type="Gene3D" id="3.40.50.410">
    <property type="entry name" value="von Willebrand factor, type A domain"/>
    <property type="match status" value="1"/>
</dbReference>
<evidence type="ECO:0000313" key="9">
    <source>
        <dbReference type="Proteomes" id="UP000606193"/>
    </source>
</evidence>
<evidence type="ECO:0000256" key="3">
    <source>
        <dbReference type="ARBA" id="ARBA00022525"/>
    </source>
</evidence>
<keyword evidence="3" id="KW-0964">Secreted</keyword>
<evidence type="ECO:0000256" key="2">
    <source>
        <dbReference type="ARBA" id="ARBA00004613"/>
    </source>
</evidence>
<evidence type="ECO:0000256" key="5">
    <source>
        <dbReference type="ARBA" id="ARBA00022837"/>
    </source>
</evidence>
<evidence type="ECO:0000313" key="8">
    <source>
        <dbReference type="EMBL" id="MBC8562768.1"/>
    </source>
</evidence>
<comment type="subcellular location">
    <subcellularLocation>
        <location evidence="1">Cell envelope</location>
    </subcellularLocation>
    <subcellularLocation>
        <location evidence="2">Secreted</location>
    </subcellularLocation>
</comment>
<dbReference type="PROSITE" id="PS50234">
    <property type="entry name" value="VWFA"/>
    <property type="match status" value="1"/>
</dbReference>